<keyword evidence="1" id="KW-0812">Transmembrane</keyword>
<keyword evidence="1" id="KW-1133">Transmembrane helix</keyword>
<accession>A0A2W2EZA8</accession>
<dbReference type="Proteomes" id="UP000248924">
    <property type="component" value="Unassembled WGS sequence"/>
</dbReference>
<organism evidence="2 3">
    <name type="scientific">Micromonospora craterilacus</name>
    <dbReference type="NCBI Taxonomy" id="1655439"/>
    <lineage>
        <taxon>Bacteria</taxon>
        <taxon>Bacillati</taxon>
        <taxon>Actinomycetota</taxon>
        <taxon>Actinomycetes</taxon>
        <taxon>Micromonosporales</taxon>
        <taxon>Micromonosporaceae</taxon>
        <taxon>Micromonospora</taxon>
    </lineage>
</organism>
<feature type="transmembrane region" description="Helical" evidence="1">
    <location>
        <begin position="52"/>
        <end position="73"/>
    </location>
</feature>
<keyword evidence="1" id="KW-0472">Membrane</keyword>
<reference evidence="2 3" key="1">
    <citation type="submission" date="2018-01" db="EMBL/GenBank/DDBJ databases">
        <title>Draft genome sequence of Jishengella sp. NA12.</title>
        <authorList>
            <person name="Sahin N."/>
            <person name="Ay H."/>
            <person name="Saygin H."/>
        </authorList>
    </citation>
    <scope>NUCLEOTIDE SEQUENCE [LARGE SCALE GENOMIC DNA]</scope>
    <source>
        <strain evidence="2 3">NA12</strain>
    </source>
</reference>
<feature type="non-terminal residue" evidence="2">
    <location>
        <position position="94"/>
    </location>
</feature>
<dbReference type="EMBL" id="POTY01000142">
    <property type="protein sequence ID" value="PZG14687.1"/>
    <property type="molecule type" value="Genomic_DNA"/>
</dbReference>
<sequence>MSCLGGIGFVFVGLRAKRPAWWIPGIVYTLVGWTAFILVGESDPGTKEWATGAVLAIWMATIVHAVLINSAWLRWRAGYRPWHAQPGSGAAGSY</sequence>
<gene>
    <name evidence="2" type="ORF">C1I95_21120</name>
</gene>
<keyword evidence="3" id="KW-1185">Reference proteome</keyword>
<proteinExistence type="predicted"/>
<feature type="transmembrane region" description="Helical" evidence="1">
    <location>
        <begin position="21"/>
        <end position="40"/>
    </location>
</feature>
<protein>
    <submittedName>
        <fullName evidence="2">Uncharacterized protein</fullName>
    </submittedName>
</protein>
<evidence type="ECO:0000313" key="2">
    <source>
        <dbReference type="EMBL" id="PZG14687.1"/>
    </source>
</evidence>
<evidence type="ECO:0000313" key="3">
    <source>
        <dbReference type="Proteomes" id="UP000248924"/>
    </source>
</evidence>
<evidence type="ECO:0000256" key="1">
    <source>
        <dbReference type="SAM" id="Phobius"/>
    </source>
</evidence>
<name>A0A2W2EZA8_9ACTN</name>
<dbReference type="AlphaFoldDB" id="A0A2W2EZA8"/>
<comment type="caution">
    <text evidence="2">The sequence shown here is derived from an EMBL/GenBank/DDBJ whole genome shotgun (WGS) entry which is preliminary data.</text>
</comment>